<gene>
    <name evidence="2" type="ORF">HJG63_012421</name>
</gene>
<comment type="caution">
    <text evidence="2">The sequence shown here is derived from an EMBL/GenBank/DDBJ whole genome shotgun (WGS) entry which is preliminary data.</text>
</comment>
<dbReference type="Proteomes" id="UP000593571">
    <property type="component" value="Unassembled WGS sequence"/>
</dbReference>
<name>A0A7J8F140_ROUAE</name>
<dbReference type="AlphaFoldDB" id="A0A7J8F140"/>
<keyword evidence="3" id="KW-1185">Reference proteome</keyword>
<reference evidence="2 3" key="1">
    <citation type="journal article" date="2020" name="Nature">
        <title>Six reference-quality genomes reveal evolution of bat adaptations.</title>
        <authorList>
            <person name="Jebb D."/>
            <person name="Huang Z."/>
            <person name="Pippel M."/>
            <person name="Hughes G.M."/>
            <person name="Lavrichenko K."/>
            <person name="Devanna P."/>
            <person name="Winkler S."/>
            <person name="Jermiin L.S."/>
            <person name="Skirmuntt E.C."/>
            <person name="Katzourakis A."/>
            <person name="Burkitt-Gray L."/>
            <person name="Ray D.A."/>
            <person name="Sullivan K.A.M."/>
            <person name="Roscito J.G."/>
            <person name="Kirilenko B.M."/>
            <person name="Davalos L.M."/>
            <person name="Corthals A.P."/>
            <person name="Power M.L."/>
            <person name="Jones G."/>
            <person name="Ransome R.D."/>
            <person name="Dechmann D.K.N."/>
            <person name="Locatelli A.G."/>
            <person name="Puechmaille S.J."/>
            <person name="Fedrigo O."/>
            <person name="Jarvis E.D."/>
            <person name="Hiller M."/>
            <person name="Vernes S.C."/>
            <person name="Myers E.W."/>
            <person name="Teeling E.C."/>
        </authorList>
    </citation>
    <scope>NUCLEOTIDE SEQUENCE [LARGE SCALE GENOMIC DNA]</scope>
    <source>
        <strain evidence="2">MRouAeg1</strain>
        <tissue evidence="2">Muscle</tissue>
    </source>
</reference>
<evidence type="ECO:0000256" key="1">
    <source>
        <dbReference type="SAM" id="MobiDB-lite"/>
    </source>
</evidence>
<accession>A0A7J8F140</accession>
<sequence>MSGTEELKGDRWLLNRMTPHLCSLEVCNKKKKEKRKREKLMMLNKPNGQPRRNQRRQLEAHSAFFCQFPSPNGETICSYWKTVEPCCFRYGFDDVLLGSYLTFLGEILGNCFFSVIYISSIFGHQICSG</sequence>
<feature type="region of interest" description="Disordered" evidence="1">
    <location>
        <begin position="32"/>
        <end position="53"/>
    </location>
</feature>
<evidence type="ECO:0000313" key="3">
    <source>
        <dbReference type="Proteomes" id="UP000593571"/>
    </source>
</evidence>
<protein>
    <submittedName>
        <fullName evidence="2">Uncharacterized protein</fullName>
    </submittedName>
</protein>
<proteinExistence type="predicted"/>
<evidence type="ECO:0000313" key="2">
    <source>
        <dbReference type="EMBL" id="KAF6441281.1"/>
    </source>
</evidence>
<dbReference type="EMBL" id="JACASE010000008">
    <property type="protein sequence ID" value="KAF6441281.1"/>
    <property type="molecule type" value="Genomic_DNA"/>
</dbReference>
<organism evidence="2 3">
    <name type="scientific">Rousettus aegyptiacus</name>
    <name type="common">Egyptian fruit bat</name>
    <name type="synonym">Pteropus aegyptiacus</name>
    <dbReference type="NCBI Taxonomy" id="9407"/>
    <lineage>
        <taxon>Eukaryota</taxon>
        <taxon>Metazoa</taxon>
        <taxon>Chordata</taxon>
        <taxon>Craniata</taxon>
        <taxon>Vertebrata</taxon>
        <taxon>Euteleostomi</taxon>
        <taxon>Mammalia</taxon>
        <taxon>Eutheria</taxon>
        <taxon>Laurasiatheria</taxon>
        <taxon>Chiroptera</taxon>
        <taxon>Yinpterochiroptera</taxon>
        <taxon>Pteropodoidea</taxon>
        <taxon>Pteropodidae</taxon>
        <taxon>Rousettinae</taxon>
        <taxon>Rousettus</taxon>
    </lineage>
</organism>